<dbReference type="EMBL" id="JAGGLB010000061">
    <property type="protein sequence ID" value="MBP1996921.1"/>
    <property type="molecule type" value="Genomic_DNA"/>
</dbReference>
<evidence type="ECO:0000313" key="2">
    <source>
        <dbReference type="Proteomes" id="UP001519287"/>
    </source>
</evidence>
<protein>
    <submittedName>
        <fullName evidence="1">Uncharacterized protein</fullName>
    </submittedName>
</protein>
<keyword evidence="2" id="KW-1185">Reference proteome</keyword>
<reference evidence="1 2" key="1">
    <citation type="submission" date="2021-03" db="EMBL/GenBank/DDBJ databases">
        <title>Genomic Encyclopedia of Type Strains, Phase IV (KMG-IV): sequencing the most valuable type-strain genomes for metagenomic binning, comparative biology and taxonomic classification.</title>
        <authorList>
            <person name="Goeker M."/>
        </authorList>
    </citation>
    <scope>NUCLEOTIDE SEQUENCE [LARGE SCALE GENOMIC DNA]</scope>
    <source>
        <strain evidence="1 2">DSM 26048</strain>
    </source>
</reference>
<organism evidence="1 2">
    <name type="scientific">Paenibacillus eucommiae</name>
    <dbReference type="NCBI Taxonomy" id="1355755"/>
    <lineage>
        <taxon>Bacteria</taxon>
        <taxon>Bacillati</taxon>
        <taxon>Bacillota</taxon>
        <taxon>Bacilli</taxon>
        <taxon>Bacillales</taxon>
        <taxon>Paenibacillaceae</taxon>
        <taxon>Paenibacillus</taxon>
    </lineage>
</organism>
<proteinExistence type="predicted"/>
<evidence type="ECO:0000313" key="1">
    <source>
        <dbReference type="EMBL" id="MBP1996921.1"/>
    </source>
</evidence>
<accession>A0ABS4JAQ1</accession>
<name>A0ABS4JAQ1_9BACL</name>
<dbReference type="Proteomes" id="UP001519287">
    <property type="component" value="Unassembled WGS sequence"/>
</dbReference>
<sequence>MPFSGAGWDPRRETWRDFEEKMDQYYKMYKEAYRARSERFLRERGYVKEKEKRNYEHFKWLVHYQVQGWNLREIADHYNTSKSEVILQEDAIFRGIKSTAELVRLPLRIGKQK</sequence>
<comment type="caution">
    <text evidence="1">The sequence shown here is derived from an EMBL/GenBank/DDBJ whole genome shotgun (WGS) entry which is preliminary data.</text>
</comment>
<gene>
    <name evidence="1" type="ORF">J2Z66_008599</name>
</gene>
<dbReference type="RefSeq" id="WP_209979787.1">
    <property type="nucleotide sequence ID" value="NZ_JAGGLB010000061.1"/>
</dbReference>